<dbReference type="InterPro" id="IPR036390">
    <property type="entry name" value="WH_DNA-bd_sf"/>
</dbReference>
<dbReference type="GO" id="GO:0045892">
    <property type="term" value="P:negative regulation of DNA-templated transcription"/>
    <property type="evidence" value="ECO:0007669"/>
    <property type="project" value="TreeGrafter"/>
</dbReference>
<dbReference type="Pfam" id="PF09339">
    <property type="entry name" value="HTH_IclR"/>
    <property type="match status" value="1"/>
</dbReference>
<sequence>MKAVRMSGAEPEKRPSKGVQSIEVGFTLVRALLAAGRAVSLKDLAQAAGMSASKAHSYMVSFKKIGLISQDSRNGLYELGPFAAELGVSRLGQQGPLLIAERAIHGLRERSFDGSMFVSIWSERGPVIVLRDEGNDAGVPFDIRVGYHSSILFTATGRVFLSFVHPAVVGPVLTRERESGVAGPPPLTEEEMQAVITDVRAQGFAIVPDLLLFGLTGVAVPLFDHGGSLGAVLTTIMPTRKAEARGGAGRIAEAMLQSIAEARTI</sequence>
<evidence type="ECO:0000256" key="2">
    <source>
        <dbReference type="ARBA" id="ARBA00023125"/>
    </source>
</evidence>
<dbReference type="AlphaFoldDB" id="A0A9J9LF28"/>
<dbReference type="InterPro" id="IPR050707">
    <property type="entry name" value="HTH_MetabolicPath_Reg"/>
</dbReference>
<organism evidence="6 7">
    <name type="scientific">Rhizorhabdus wittichii (strain DSM 6014 / CCUG 31198 / JCM 15750 / NBRC 105917 / EY 4224 / RW1)</name>
    <name type="common">Sphingomonas wittichii</name>
    <dbReference type="NCBI Taxonomy" id="392499"/>
    <lineage>
        <taxon>Bacteria</taxon>
        <taxon>Pseudomonadati</taxon>
        <taxon>Pseudomonadota</taxon>
        <taxon>Alphaproteobacteria</taxon>
        <taxon>Sphingomonadales</taxon>
        <taxon>Sphingomonadaceae</taxon>
        <taxon>Rhizorhabdus</taxon>
    </lineage>
</organism>
<dbReference type="KEGG" id="swi:Swit_3394"/>
<evidence type="ECO:0000259" key="4">
    <source>
        <dbReference type="PROSITE" id="PS51077"/>
    </source>
</evidence>
<feature type="domain" description="IclR-ED" evidence="5">
    <location>
        <begin position="82"/>
        <end position="265"/>
    </location>
</feature>
<proteinExistence type="predicted"/>
<dbReference type="InterPro" id="IPR005471">
    <property type="entry name" value="Tscrpt_reg_IclR_N"/>
</dbReference>
<dbReference type="Pfam" id="PF01614">
    <property type="entry name" value="IclR_C"/>
    <property type="match status" value="1"/>
</dbReference>
<dbReference type="PROSITE" id="PS51077">
    <property type="entry name" value="HTH_ICLR"/>
    <property type="match status" value="1"/>
</dbReference>
<dbReference type="Proteomes" id="UP000001989">
    <property type="component" value="Chromosome"/>
</dbReference>
<dbReference type="InterPro" id="IPR036388">
    <property type="entry name" value="WH-like_DNA-bd_sf"/>
</dbReference>
<dbReference type="Gene3D" id="3.30.450.40">
    <property type="match status" value="1"/>
</dbReference>
<dbReference type="SUPFAM" id="SSF46785">
    <property type="entry name" value="Winged helix' DNA-binding domain"/>
    <property type="match status" value="1"/>
</dbReference>
<evidence type="ECO:0000256" key="3">
    <source>
        <dbReference type="ARBA" id="ARBA00023163"/>
    </source>
</evidence>
<keyword evidence="3" id="KW-0804">Transcription</keyword>
<dbReference type="InterPro" id="IPR029016">
    <property type="entry name" value="GAF-like_dom_sf"/>
</dbReference>
<evidence type="ECO:0000313" key="6">
    <source>
        <dbReference type="EMBL" id="ABQ69740.1"/>
    </source>
</evidence>
<feature type="domain" description="HTH iclR-type" evidence="4">
    <location>
        <begin position="19"/>
        <end position="81"/>
    </location>
</feature>
<accession>A0A9J9LF28</accession>
<keyword evidence="7" id="KW-1185">Reference proteome</keyword>
<reference evidence="6 7" key="1">
    <citation type="journal article" date="2010" name="J. Bacteriol.">
        <title>Genome sequence of the dioxin-mineralizing bacterium Sphingomonas wittichii RW1.</title>
        <authorList>
            <person name="Miller T.R."/>
            <person name="Delcher A.L."/>
            <person name="Salzberg S.L."/>
            <person name="Saunders E."/>
            <person name="Detter J.C."/>
            <person name="Halden R.U."/>
        </authorList>
    </citation>
    <scope>NUCLEOTIDE SEQUENCE [LARGE SCALE GENOMIC DNA]</scope>
    <source>
        <strain evidence="7">DSM 6014 / CCUG 31198 / JCM 15750 / NBRC 105917 / EY 4224 / RW1</strain>
    </source>
</reference>
<protein>
    <submittedName>
        <fullName evidence="6">Regulatory protein, IclR</fullName>
    </submittedName>
</protein>
<gene>
    <name evidence="6" type="ordered locus">Swit_3394</name>
</gene>
<keyword evidence="1" id="KW-0805">Transcription regulation</keyword>
<evidence type="ECO:0000259" key="5">
    <source>
        <dbReference type="PROSITE" id="PS51078"/>
    </source>
</evidence>
<dbReference type="GO" id="GO:0003700">
    <property type="term" value="F:DNA-binding transcription factor activity"/>
    <property type="evidence" value="ECO:0007669"/>
    <property type="project" value="TreeGrafter"/>
</dbReference>
<dbReference type="Gene3D" id="1.10.10.10">
    <property type="entry name" value="Winged helix-like DNA-binding domain superfamily/Winged helix DNA-binding domain"/>
    <property type="match status" value="1"/>
</dbReference>
<dbReference type="PANTHER" id="PTHR30136">
    <property type="entry name" value="HELIX-TURN-HELIX TRANSCRIPTIONAL REGULATOR, ICLR FAMILY"/>
    <property type="match status" value="1"/>
</dbReference>
<dbReference type="SUPFAM" id="SSF55781">
    <property type="entry name" value="GAF domain-like"/>
    <property type="match status" value="1"/>
</dbReference>
<dbReference type="PANTHER" id="PTHR30136:SF8">
    <property type="entry name" value="TRANSCRIPTIONAL REGULATORY PROTEIN"/>
    <property type="match status" value="1"/>
</dbReference>
<dbReference type="InterPro" id="IPR014757">
    <property type="entry name" value="Tscrpt_reg_IclR_C"/>
</dbReference>
<dbReference type="PROSITE" id="PS51078">
    <property type="entry name" value="ICLR_ED"/>
    <property type="match status" value="1"/>
</dbReference>
<dbReference type="EMBL" id="CP000699">
    <property type="protein sequence ID" value="ABQ69740.1"/>
    <property type="molecule type" value="Genomic_DNA"/>
</dbReference>
<dbReference type="GO" id="GO:0003677">
    <property type="term" value="F:DNA binding"/>
    <property type="evidence" value="ECO:0007669"/>
    <property type="project" value="UniProtKB-KW"/>
</dbReference>
<name>A0A9J9LF28_RHIWR</name>
<evidence type="ECO:0000313" key="7">
    <source>
        <dbReference type="Proteomes" id="UP000001989"/>
    </source>
</evidence>
<evidence type="ECO:0000256" key="1">
    <source>
        <dbReference type="ARBA" id="ARBA00023015"/>
    </source>
</evidence>
<dbReference type="SMART" id="SM00346">
    <property type="entry name" value="HTH_ICLR"/>
    <property type="match status" value="1"/>
</dbReference>
<keyword evidence="2" id="KW-0238">DNA-binding</keyword>